<evidence type="ECO:0000313" key="4">
    <source>
        <dbReference type="EMBL" id="TDT89190.1"/>
    </source>
</evidence>
<evidence type="ECO:0000259" key="2">
    <source>
        <dbReference type="SMART" id="SM00471"/>
    </source>
</evidence>
<dbReference type="GO" id="GO:0008832">
    <property type="term" value="F:dGTPase activity"/>
    <property type="evidence" value="ECO:0007669"/>
    <property type="project" value="TreeGrafter"/>
</dbReference>
<dbReference type="Proteomes" id="UP000295506">
    <property type="component" value="Unassembled WGS sequence"/>
</dbReference>
<name>A0A126QKW6_9BACT</name>
<dbReference type="CDD" id="cd00077">
    <property type="entry name" value="HDc"/>
    <property type="match status" value="1"/>
</dbReference>
<dbReference type="Gene3D" id="1.10.3550.10">
    <property type="entry name" value="eoxyguanosinetriphosphate triphosphohydrolase domain-like"/>
    <property type="match status" value="1"/>
</dbReference>
<dbReference type="EMBL" id="CP014206">
    <property type="protein sequence ID" value="AMK10419.1"/>
    <property type="molecule type" value="Genomic_DNA"/>
</dbReference>
<dbReference type="Proteomes" id="UP000055611">
    <property type="component" value="Chromosome"/>
</dbReference>
<dbReference type="EMBL" id="SOBK01000004">
    <property type="protein sequence ID" value="TDT89190.1"/>
    <property type="molecule type" value="Genomic_DNA"/>
</dbReference>
<evidence type="ECO:0000313" key="3">
    <source>
        <dbReference type="EMBL" id="AMK10419.1"/>
    </source>
</evidence>
<keyword evidence="1" id="KW-0378">Hydrolase</keyword>
<dbReference type="InterPro" id="IPR050135">
    <property type="entry name" value="dGTPase-like"/>
</dbReference>
<dbReference type="SMART" id="SM00471">
    <property type="entry name" value="HDc"/>
    <property type="match status" value="1"/>
</dbReference>
<dbReference type="InterPro" id="IPR006674">
    <property type="entry name" value="HD_domain"/>
</dbReference>
<protein>
    <submittedName>
        <fullName evidence="4">DGTPase</fullName>
    </submittedName>
</protein>
<proteinExistence type="predicted"/>
<evidence type="ECO:0000313" key="5">
    <source>
        <dbReference type="Proteomes" id="UP000055611"/>
    </source>
</evidence>
<dbReference type="GO" id="GO:0006203">
    <property type="term" value="P:dGTP catabolic process"/>
    <property type="evidence" value="ECO:0007669"/>
    <property type="project" value="TreeGrafter"/>
</dbReference>
<dbReference type="InterPro" id="IPR003607">
    <property type="entry name" value="HD/PDEase_dom"/>
</dbReference>
<keyword evidence="5" id="KW-1185">Reference proteome</keyword>
<dbReference type="PANTHER" id="PTHR11373">
    <property type="entry name" value="DEOXYNUCLEOSIDE TRIPHOSPHATE TRIPHOSPHOHYDROLASE"/>
    <property type="match status" value="1"/>
</dbReference>
<organism evidence="4 6">
    <name type="scientific">Pseudodesulfovibrio indicus</name>
    <dbReference type="NCBI Taxonomy" id="1716143"/>
    <lineage>
        <taxon>Bacteria</taxon>
        <taxon>Pseudomonadati</taxon>
        <taxon>Thermodesulfobacteriota</taxon>
        <taxon>Desulfovibrionia</taxon>
        <taxon>Desulfovibrionales</taxon>
        <taxon>Desulfovibrionaceae</taxon>
    </lineage>
</organism>
<dbReference type="InterPro" id="IPR027432">
    <property type="entry name" value="dGTP_triphosphohydrolase_C"/>
</dbReference>
<dbReference type="InterPro" id="IPR023293">
    <property type="entry name" value="dGTP_triP_hydro_central_sf"/>
</dbReference>
<evidence type="ECO:0000256" key="1">
    <source>
        <dbReference type="ARBA" id="ARBA00022801"/>
    </source>
</evidence>
<sequence>MATENRRMDWTRLLDATRYGRESESTDIRSPFQRDIDRILFSDHFRRLARKTQVHPLNENDHIHSRLTHSLEVASVGKSLGELIGYFLEDRKELPPGLSPKDVGEAVQAACLAHDIGNPPFGHSGEEAIKEWFKAHAEEYKLLPAECLTDFTRFDGNAMSVRILVNTGFVQTGISPTYAVLGAVLKYPWSSYDAPKGKDKFSFFQTEAEAMDKVADALGLIPMDRRWSRPPLAYLTEAADDICYRIIDIEDATEMGILDEMFMLDSFAEPLELETGPGQAHEWLLSAHFRQRNSYLRAKLINKATRDAAELFQTHYEAIMTGSFDLDSSLMEQSTGICGRIRAVYGTIKERLFHSRRKATLELGAQNGLFRLLDQTMADVDRYCQPKTGLSSTNRKIRSIIGPSVIDAIVADENRCQYRIIMAIVDYISGMTDHYATDLCRKFLGLGY</sequence>
<dbReference type="RefSeq" id="WP_158509857.1">
    <property type="nucleotide sequence ID" value="NZ_CP014206.1"/>
</dbReference>
<feature type="domain" description="HD/PDEase" evidence="2">
    <location>
        <begin position="62"/>
        <end position="230"/>
    </location>
</feature>
<dbReference type="Gene3D" id="1.10.3210.10">
    <property type="entry name" value="Hypothetical protein af1432"/>
    <property type="match status" value="1"/>
</dbReference>
<reference evidence="3 5" key="1">
    <citation type="journal article" date="2016" name="Front. Microbiol.">
        <title>Genome Sequence of the Piezophilic, Mesophilic Sulfate-Reducing Bacterium Desulfovibrio indicus J2T.</title>
        <authorList>
            <person name="Cao J."/>
            <person name="Maignien L."/>
            <person name="Shao Z."/>
            <person name="Alain K."/>
            <person name="Jebbar M."/>
        </authorList>
    </citation>
    <scope>NUCLEOTIDE SEQUENCE [LARGE SCALE GENOMIC DNA]</scope>
    <source>
        <strain evidence="3 5">J2</strain>
    </source>
</reference>
<dbReference type="NCBIfam" id="TIGR01353">
    <property type="entry name" value="dGTP_triPase"/>
    <property type="match status" value="1"/>
</dbReference>
<dbReference type="KEGG" id="dej:AWY79_04450"/>
<dbReference type="AlphaFoldDB" id="A0A126QKW6"/>
<gene>
    <name evidence="3" type="ORF">AWY79_04450</name>
    <name evidence="4" type="ORF">EDC59_104183</name>
</gene>
<reference evidence="4 6" key="2">
    <citation type="submission" date="2019-03" db="EMBL/GenBank/DDBJ databases">
        <title>Genomic Encyclopedia of Type Strains, Phase IV (KMG-IV): sequencing the most valuable type-strain genomes for metagenomic binning, comparative biology and taxonomic classification.</title>
        <authorList>
            <person name="Goeker M."/>
        </authorList>
    </citation>
    <scope>NUCLEOTIDE SEQUENCE [LARGE SCALE GENOMIC DNA]</scope>
    <source>
        <strain evidence="4 6">DSM 101483</strain>
    </source>
</reference>
<accession>A0A126QKW6</accession>
<evidence type="ECO:0000313" key="6">
    <source>
        <dbReference type="Proteomes" id="UP000295506"/>
    </source>
</evidence>
<dbReference type="InterPro" id="IPR006261">
    <property type="entry name" value="dGTPase"/>
</dbReference>
<dbReference type="OrthoDB" id="9803619at2"/>
<dbReference type="PANTHER" id="PTHR11373:SF40">
    <property type="entry name" value="DEOXYGUANOSINETRIPHOSPHATE TRIPHOSPHOHYDROLASE-LIKE PROTEIN 2"/>
    <property type="match status" value="1"/>
</dbReference>
<dbReference type="Pfam" id="PF01966">
    <property type="entry name" value="HD"/>
    <property type="match status" value="1"/>
</dbReference>
<dbReference type="Gene3D" id="1.10.3410.10">
    <property type="entry name" value="putative deoxyguanosinetriphosphate triphosphohydrolase like domain"/>
    <property type="match status" value="1"/>
</dbReference>
<dbReference type="SUPFAM" id="SSF109604">
    <property type="entry name" value="HD-domain/PDEase-like"/>
    <property type="match status" value="1"/>
</dbReference>